<evidence type="ECO:0000313" key="2">
    <source>
        <dbReference type="Proteomes" id="UP000694564"/>
    </source>
</evidence>
<proteinExistence type="predicted"/>
<reference evidence="1" key="1">
    <citation type="submission" date="2020-06" db="EMBL/GenBank/DDBJ databases">
        <authorList>
            <consortium name="Wellcome Sanger Institute Data Sharing"/>
        </authorList>
    </citation>
    <scope>NUCLEOTIDE SEQUENCE [LARGE SCALE GENOMIC DNA]</scope>
</reference>
<protein>
    <submittedName>
        <fullName evidence="1">Uncharacterized protein</fullName>
    </submittedName>
</protein>
<sequence>FGGLWMAVTGSATMLTQPQNIHLICFAAYSGPSCTPQPHYWCSFMAGQAQQQLRGQQRGRPHLLNEVHNCSEECFEMNTGSQTPWGGGLISGGKGWDLGVTFRRELHMSSSSLHWEEFKNLPGFLNWFTLSFRFILPEILLSHFFFFFFLLSEAQAVHLGAGRNMCLVNLLENNHRLPPFITV</sequence>
<dbReference type="GeneTree" id="ENSGT00390000002480"/>
<organism evidence="1 2">
    <name type="scientific">Sciurus vulgaris</name>
    <name type="common">Eurasian red squirrel</name>
    <dbReference type="NCBI Taxonomy" id="55149"/>
    <lineage>
        <taxon>Eukaryota</taxon>
        <taxon>Metazoa</taxon>
        <taxon>Chordata</taxon>
        <taxon>Craniata</taxon>
        <taxon>Vertebrata</taxon>
        <taxon>Euteleostomi</taxon>
        <taxon>Mammalia</taxon>
        <taxon>Eutheria</taxon>
        <taxon>Euarchontoglires</taxon>
        <taxon>Glires</taxon>
        <taxon>Rodentia</taxon>
        <taxon>Sciuromorpha</taxon>
        <taxon>Sciuridae</taxon>
        <taxon>Sciurinae</taxon>
        <taxon>Sciurini</taxon>
        <taxon>Sciurus</taxon>
    </lineage>
</organism>
<dbReference type="OrthoDB" id="10296017at2759"/>
<reference evidence="1" key="2">
    <citation type="submission" date="2025-08" db="UniProtKB">
        <authorList>
            <consortium name="Ensembl"/>
        </authorList>
    </citation>
    <scope>IDENTIFICATION</scope>
</reference>
<dbReference type="Ensembl" id="ENSSVLT00005001380.1">
    <property type="protein sequence ID" value="ENSSVLP00005001249.1"/>
    <property type="gene ID" value="ENSSVLG00005001058.1"/>
</dbReference>
<dbReference type="Proteomes" id="UP000694564">
    <property type="component" value="Chromosome 1"/>
</dbReference>
<accession>A0A8D2AIM3</accession>
<name>A0A8D2AIM3_SCIVU</name>
<reference evidence="1" key="3">
    <citation type="submission" date="2025-09" db="UniProtKB">
        <authorList>
            <consortium name="Ensembl"/>
        </authorList>
    </citation>
    <scope>IDENTIFICATION</scope>
</reference>
<keyword evidence="2" id="KW-1185">Reference proteome</keyword>
<evidence type="ECO:0000313" key="1">
    <source>
        <dbReference type="Ensembl" id="ENSSVLP00005001249.1"/>
    </source>
</evidence>
<dbReference type="AlphaFoldDB" id="A0A8D2AIM3"/>